<keyword evidence="1" id="KW-0472">Membrane</keyword>
<feature type="transmembrane region" description="Helical" evidence="1">
    <location>
        <begin position="293"/>
        <end position="312"/>
    </location>
</feature>
<feature type="transmembrane region" description="Helical" evidence="1">
    <location>
        <begin position="265"/>
        <end position="286"/>
    </location>
</feature>
<keyword evidence="1" id="KW-1133">Transmembrane helix</keyword>
<dbReference type="AlphaFoldDB" id="A0A6I6CY62"/>
<keyword evidence="3" id="KW-1185">Reference proteome</keyword>
<dbReference type="EMBL" id="CP046415">
    <property type="protein sequence ID" value="QGT79139.1"/>
    <property type="molecule type" value="Genomic_DNA"/>
</dbReference>
<feature type="transmembrane region" description="Helical" evidence="1">
    <location>
        <begin position="338"/>
        <end position="361"/>
    </location>
</feature>
<feature type="transmembrane region" description="Helical" evidence="1">
    <location>
        <begin position="69"/>
        <end position="91"/>
    </location>
</feature>
<evidence type="ECO:0000313" key="2">
    <source>
        <dbReference type="EMBL" id="QGT79139.1"/>
    </source>
</evidence>
<organism evidence="2 3">
    <name type="scientific">Guyparkeria halophila</name>
    <dbReference type="NCBI Taxonomy" id="47960"/>
    <lineage>
        <taxon>Bacteria</taxon>
        <taxon>Pseudomonadati</taxon>
        <taxon>Pseudomonadota</taxon>
        <taxon>Gammaproteobacteria</taxon>
        <taxon>Chromatiales</taxon>
        <taxon>Thioalkalibacteraceae</taxon>
        <taxon>Guyparkeria</taxon>
    </lineage>
</organism>
<name>A0A6I6CY62_9GAMM</name>
<evidence type="ECO:0000313" key="3">
    <source>
        <dbReference type="Proteomes" id="UP000427716"/>
    </source>
</evidence>
<dbReference type="KEGG" id="ghl:GM160_09715"/>
<reference evidence="2 3" key="1">
    <citation type="submission" date="2019-11" db="EMBL/GenBank/DDBJ databases">
        <authorList>
            <person name="Zhang J."/>
            <person name="Sun C."/>
        </authorList>
    </citation>
    <scope>NUCLEOTIDE SEQUENCE [LARGE SCALE GENOMIC DNA]</scope>
    <source>
        <strain evidence="3">sp2</strain>
    </source>
</reference>
<dbReference type="RefSeq" id="WP_156574851.1">
    <property type="nucleotide sequence ID" value="NZ_CP046415.1"/>
</dbReference>
<protein>
    <submittedName>
        <fullName evidence="2">Uncharacterized protein</fullName>
    </submittedName>
</protein>
<feature type="transmembrane region" description="Helical" evidence="1">
    <location>
        <begin position="191"/>
        <end position="211"/>
    </location>
</feature>
<feature type="transmembrane region" description="Helical" evidence="1">
    <location>
        <begin position="20"/>
        <end position="48"/>
    </location>
</feature>
<accession>A0A6I6CY62</accession>
<feature type="transmembrane region" description="Helical" evidence="1">
    <location>
        <begin position="138"/>
        <end position="158"/>
    </location>
</feature>
<sequence>MDTAMLYALRDPLGIPAHPLLFLILGVATWALHIAAVHVLLGSSVLAIRGALSKDDHWRRLADAMVNTAKVAVSVAIVIGVAPLLFVQVIYDPFWYTSNVLSAWWVIGFIFILIVATLALFIFYALNHGLRTHKTRCPGSMILAVLLFLVVGFIMHALSVQMLEPDQWKEWYAPNGVIDASGRSIHAFDPWRFGFFIALSIPVIGIWLFGYRRYLQGRHEADTDYLDFLKRMGTRLGAVGTLVALVLLVGWMRGLPEDIAGFATGIWPIAAAAALIVAAAFPVLLGRRLDRGLWGYTPILVATVAMIVIATMREAVRWVTLFGVHGYNPLDYKITMDWYSTGLFFLTFGVLGGAVVTYLLTVAWQAGQTEGTYTPSRAVNRIGTAGIVLLLLWIAQYFGFGLWTAYA</sequence>
<feature type="transmembrane region" description="Helical" evidence="1">
    <location>
        <begin position="382"/>
        <end position="406"/>
    </location>
</feature>
<evidence type="ECO:0000256" key="1">
    <source>
        <dbReference type="SAM" id="Phobius"/>
    </source>
</evidence>
<proteinExistence type="predicted"/>
<gene>
    <name evidence="2" type="ORF">GM160_09715</name>
</gene>
<feature type="transmembrane region" description="Helical" evidence="1">
    <location>
        <begin position="103"/>
        <end position="126"/>
    </location>
</feature>
<keyword evidence="1" id="KW-0812">Transmembrane</keyword>
<feature type="transmembrane region" description="Helical" evidence="1">
    <location>
        <begin position="232"/>
        <end position="253"/>
    </location>
</feature>
<dbReference type="Proteomes" id="UP000427716">
    <property type="component" value="Chromosome"/>
</dbReference>